<dbReference type="InterPro" id="IPR028098">
    <property type="entry name" value="Glyco_trans_4-like_N"/>
</dbReference>
<protein>
    <submittedName>
        <fullName evidence="4">MSMEG_0565 family glycosyltransferase</fullName>
    </submittedName>
</protein>
<dbReference type="Pfam" id="PF13439">
    <property type="entry name" value="Glyco_transf_4"/>
    <property type="match status" value="1"/>
</dbReference>
<keyword evidence="1 4" id="KW-0808">Transferase</keyword>
<proteinExistence type="predicted"/>
<dbReference type="Pfam" id="PF00534">
    <property type="entry name" value="Glycos_transf_1"/>
    <property type="match status" value="1"/>
</dbReference>
<dbReference type="Gene3D" id="3.40.50.2000">
    <property type="entry name" value="Glycogen Phosphorylase B"/>
    <property type="match status" value="2"/>
</dbReference>
<dbReference type="AlphaFoldDB" id="A0A6N6MI52"/>
<dbReference type="NCBIfam" id="TIGR04047">
    <property type="entry name" value="MSMEG_0565_glyc"/>
    <property type="match status" value="1"/>
</dbReference>
<dbReference type="InterPro" id="IPR023986">
    <property type="entry name" value="GlycosylTfrase_MSMEG0565"/>
</dbReference>
<dbReference type="PANTHER" id="PTHR46401">
    <property type="entry name" value="GLYCOSYLTRANSFERASE WBBK-RELATED"/>
    <property type="match status" value="1"/>
</dbReference>
<comment type="caution">
    <text evidence="4">The sequence shown here is derived from an EMBL/GenBank/DDBJ whole genome shotgun (WGS) entry which is preliminary data.</text>
</comment>
<feature type="domain" description="Glycosyl transferase family 1" evidence="2">
    <location>
        <begin position="198"/>
        <end position="348"/>
    </location>
</feature>
<reference evidence="4 5" key="1">
    <citation type="submission" date="2019-09" db="EMBL/GenBank/DDBJ databases">
        <title>YIM 132548 draft genome.</title>
        <authorList>
            <person name="Jiang L."/>
        </authorList>
    </citation>
    <scope>NUCLEOTIDE SEQUENCE [LARGE SCALE GENOMIC DNA]</scope>
    <source>
        <strain evidence="4 5">YIM 132548</strain>
    </source>
</reference>
<feature type="domain" description="Glycosyltransferase subfamily 4-like N-terminal" evidence="3">
    <location>
        <begin position="17"/>
        <end position="176"/>
    </location>
</feature>
<evidence type="ECO:0000313" key="4">
    <source>
        <dbReference type="EMBL" id="KAB1069635.1"/>
    </source>
</evidence>
<evidence type="ECO:0000259" key="2">
    <source>
        <dbReference type="Pfam" id="PF00534"/>
    </source>
</evidence>
<dbReference type="GO" id="GO:0009103">
    <property type="term" value="P:lipopolysaccharide biosynthetic process"/>
    <property type="evidence" value="ECO:0007669"/>
    <property type="project" value="TreeGrafter"/>
</dbReference>
<dbReference type="PANTHER" id="PTHR46401:SF2">
    <property type="entry name" value="GLYCOSYLTRANSFERASE WBBK-RELATED"/>
    <property type="match status" value="1"/>
</dbReference>
<dbReference type="Proteomes" id="UP000441523">
    <property type="component" value="Unassembled WGS sequence"/>
</dbReference>
<dbReference type="RefSeq" id="WP_150966564.1">
    <property type="nucleotide sequence ID" value="NZ_VZZJ01000036.1"/>
</dbReference>
<dbReference type="SUPFAM" id="SSF53756">
    <property type="entry name" value="UDP-Glycosyltransferase/glycogen phosphorylase"/>
    <property type="match status" value="1"/>
</dbReference>
<sequence>MGARQRIAILTHSTNPRGGVVHALALAEALCDLGHEAVVHAPDPTGRGFFRPARCPVVSVASKPVGGPTTDLVRSRIEDYLRHFATPAACDFDVFHAHCGITGNALATLARRRLIHGFVRTVHHIDSFADPQLAHWQDRAIFDANRLLGVSRLWAECLVRDYGRAAEIVGNGVDLDLYGPEPAAEDADLRARWGLGAGPVFLSVGGFEERKNSLRIIEAFAALRAEEPAAQLVVVGGASLLDHAAYQARCRAALDRAGLEVGIGRAVVQTGPVPQAAMPGFYRLARALVFPSLREGFGLCVLEAMACGTPAIVAGQPPFTEYLTPDDALFVDPENAGAILGALRAALDPTLHAYLSGAGPRLAAGHGWRACAERHLAAYAACSRRMQALSDA</sequence>
<dbReference type="CDD" id="cd03801">
    <property type="entry name" value="GT4_PimA-like"/>
    <property type="match status" value="1"/>
</dbReference>
<organism evidence="4 5">
    <name type="scientific">Methylobacterium planeticum</name>
    <dbReference type="NCBI Taxonomy" id="2615211"/>
    <lineage>
        <taxon>Bacteria</taxon>
        <taxon>Pseudomonadati</taxon>
        <taxon>Pseudomonadota</taxon>
        <taxon>Alphaproteobacteria</taxon>
        <taxon>Hyphomicrobiales</taxon>
        <taxon>Methylobacteriaceae</taxon>
        <taxon>Methylobacterium</taxon>
    </lineage>
</organism>
<keyword evidence="5" id="KW-1185">Reference proteome</keyword>
<dbReference type="GO" id="GO:0016757">
    <property type="term" value="F:glycosyltransferase activity"/>
    <property type="evidence" value="ECO:0007669"/>
    <property type="project" value="InterPro"/>
</dbReference>
<accession>A0A6N6MI52</accession>
<name>A0A6N6MI52_9HYPH</name>
<evidence type="ECO:0000313" key="5">
    <source>
        <dbReference type="Proteomes" id="UP000441523"/>
    </source>
</evidence>
<dbReference type="EMBL" id="VZZJ01000036">
    <property type="protein sequence ID" value="KAB1069635.1"/>
    <property type="molecule type" value="Genomic_DNA"/>
</dbReference>
<evidence type="ECO:0000259" key="3">
    <source>
        <dbReference type="Pfam" id="PF13439"/>
    </source>
</evidence>
<evidence type="ECO:0000256" key="1">
    <source>
        <dbReference type="ARBA" id="ARBA00022679"/>
    </source>
</evidence>
<gene>
    <name evidence="4" type="ORF">F6X51_24905</name>
</gene>
<dbReference type="InterPro" id="IPR001296">
    <property type="entry name" value="Glyco_trans_1"/>
</dbReference>